<feature type="compositionally biased region" description="Polar residues" evidence="13">
    <location>
        <begin position="258"/>
        <end position="269"/>
    </location>
</feature>
<feature type="compositionally biased region" description="Basic and acidic residues" evidence="13">
    <location>
        <begin position="223"/>
        <end position="232"/>
    </location>
</feature>
<dbReference type="GO" id="GO:0016607">
    <property type="term" value="C:nuclear speck"/>
    <property type="evidence" value="ECO:0007669"/>
    <property type="project" value="UniProtKB-SubCell"/>
</dbReference>
<dbReference type="Gene3D" id="3.40.50.300">
    <property type="entry name" value="P-loop containing nucleotide triphosphate hydrolases"/>
    <property type="match status" value="1"/>
</dbReference>
<evidence type="ECO:0000256" key="12">
    <source>
        <dbReference type="ARBA" id="ARBA00083294"/>
    </source>
</evidence>
<feature type="compositionally biased region" description="Basic and acidic residues" evidence="13">
    <location>
        <begin position="504"/>
        <end position="523"/>
    </location>
</feature>
<evidence type="ECO:0000256" key="3">
    <source>
        <dbReference type="ARBA" id="ARBA00022491"/>
    </source>
</evidence>
<evidence type="ECO:0000313" key="15">
    <source>
        <dbReference type="Proteomes" id="UP000694565"/>
    </source>
</evidence>
<accession>A0A8C3ACY4</accession>
<feature type="region of interest" description="Disordered" evidence="13">
    <location>
        <begin position="579"/>
        <end position="773"/>
    </location>
</feature>
<evidence type="ECO:0000256" key="8">
    <source>
        <dbReference type="ARBA" id="ARBA00023242"/>
    </source>
</evidence>
<keyword evidence="15" id="KW-1185">Reference proteome</keyword>
<feature type="compositionally biased region" description="Basic and acidic residues" evidence="13">
    <location>
        <begin position="591"/>
        <end position="615"/>
    </location>
</feature>
<dbReference type="Ensembl" id="ENSCLMT00005042699.1">
    <property type="protein sequence ID" value="ENSCLMP00005041185.1"/>
    <property type="gene ID" value="ENSCLMG00005019318.1"/>
</dbReference>
<evidence type="ECO:0000256" key="13">
    <source>
        <dbReference type="SAM" id="MobiDB-lite"/>
    </source>
</evidence>
<reference evidence="14" key="2">
    <citation type="submission" date="2025-09" db="UniProtKB">
        <authorList>
            <consortium name="Ensembl"/>
        </authorList>
    </citation>
    <scope>IDENTIFICATION</scope>
</reference>
<organism evidence="14 15">
    <name type="scientific">Cyclopterus lumpus</name>
    <name type="common">Lumpsucker</name>
    <dbReference type="NCBI Taxonomy" id="8103"/>
    <lineage>
        <taxon>Eukaryota</taxon>
        <taxon>Metazoa</taxon>
        <taxon>Chordata</taxon>
        <taxon>Craniata</taxon>
        <taxon>Vertebrata</taxon>
        <taxon>Euteleostomi</taxon>
        <taxon>Actinopterygii</taxon>
        <taxon>Neopterygii</taxon>
        <taxon>Teleostei</taxon>
        <taxon>Neoteleostei</taxon>
        <taxon>Acanthomorphata</taxon>
        <taxon>Eupercaria</taxon>
        <taxon>Perciformes</taxon>
        <taxon>Cottioidei</taxon>
        <taxon>Cottales</taxon>
        <taxon>Cyclopteridae</taxon>
        <taxon>Cyclopterus</taxon>
    </lineage>
</organism>
<feature type="compositionally biased region" description="Polar residues" evidence="13">
    <location>
        <begin position="209"/>
        <end position="222"/>
    </location>
</feature>
<feature type="compositionally biased region" description="Polar residues" evidence="13">
    <location>
        <begin position="756"/>
        <end position="773"/>
    </location>
</feature>
<evidence type="ECO:0000256" key="9">
    <source>
        <dbReference type="ARBA" id="ARBA00058677"/>
    </source>
</evidence>
<evidence type="ECO:0000313" key="14">
    <source>
        <dbReference type="Ensembl" id="ENSCLMP00005041185.1"/>
    </source>
</evidence>
<dbReference type="PANTHER" id="PTHR13413:SF0">
    <property type="entry name" value="YLP MOTIF-CONTAINING PROTEIN 1"/>
    <property type="match status" value="1"/>
</dbReference>
<evidence type="ECO:0000256" key="5">
    <source>
        <dbReference type="ARBA" id="ARBA00022843"/>
    </source>
</evidence>
<keyword evidence="2" id="KW-0488">Methylation</keyword>
<name>A0A8C3ACY4_CYCLU</name>
<dbReference type="Pfam" id="PF13671">
    <property type="entry name" value="AAA_33"/>
    <property type="match status" value="1"/>
</dbReference>
<feature type="compositionally biased region" description="Basic and acidic residues" evidence="13">
    <location>
        <begin position="1022"/>
        <end position="1036"/>
    </location>
</feature>
<feature type="region of interest" description="Disordered" evidence="13">
    <location>
        <begin position="948"/>
        <end position="1045"/>
    </location>
</feature>
<comment type="subunit">
    <text evidence="10">Interacts with PPP1CA and NCOA5. Forms a complex with ILF2, ILF3, KHDRBS1, RBMX, NCOA5 and PPP1CA.</text>
</comment>
<dbReference type="InterPro" id="IPR027417">
    <property type="entry name" value="P-loop_NTPase"/>
</dbReference>
<feature type="region of interest" description="Disordered" evidence="13">
    <location>
        <begin position="453"/>
        <end position="491"/>
    </location>
</feature>
<feature type="compositionally biased region" description="Basic and acidic residues" evidence="13">
    <location>
        <begin position="142"/>
        <end position="197"/>
    </location>
</feature>
<feature type="region of interest" description="Disordered" evidence="13">
    <location>
        <begin position="504"/>
        <end position="536"/>
    </location>
</feature>
<feature type="compositionally biased region" description="Basic and acidic residues" evidence="13">
    <location>
        <begin position="659"/>
        <end position="702"/>
    </location>
</feature>
<evidence type="ECO:0000256" key="10">
    <source>
        <dbReference type="ARBA" id="ARBA00065932"/>
    </source>
</evidence>
<feature type="region of interest" description="Disordered" evidence="13">
    <location>
        <begin position="877"/>
        <end position="929"/>
    </location>
</feature>
<proteinExistence type="predicted"/>
<evidence type="ECO:0000256" key="2">
    <source>
        <dbReference type="ARBA" id="ARBA00022481"/>
    </source>
</evidence>
<keyword evidence="7" id="KW-0804">Transcription</keyword>
<feature type="compositionally biased region" description="Basic and acidic residues" evidence="13">
    <location>
        <begin position="270"/>
        <end position="284"/>
    </location>
</feature>
<dbReference type="FunFam" id="3.40.50.300:FF:000399">
    <property type="entry name" value="YLP motif containing 1"/>
    <property type="match status" value="1"/>
</dbReference>
<keyword evidence="3" id="KW-0678">Repressor</keyword>
<evidence type="ECO:0000256" key="4">
    <source>
        <dbReference type="ARBA" id="ARBA00022499"/>
    </source>
</evidence>
<feature type="region of interest" description="Disordered" evidence="13">
    <location>
        <begin position="87"/>
        <end position="397"/>
    </location>
</feature>
<evidence type="ECO:0000256" key="7">
    <source>
        <dbReference type="ARBA" id="ARBA00023163"/>
    </source>
</evidence>
<sequence length="1354" mass="155359">MQQHEKLQQILEKYQQLIQQPTNLQTMSAECSSRPIPTKTNCRTMSVNGSKWQEQMNATNAHLQERVATLTAMVPLASSQYNSGMMGQFGQYPGQDMQQQPAKPAMQHSPLGVGPNVQGPRPRFDGPPRFDQPQQRFAGPQRFDKPQQRFEAPPRFDQPRQRFDGPPRFDQPRQRFDGPPRFDHPRQRFDGPPRFDQPRFGQQPRFEQAQGSLTSGKSTGPQSEKEKVESKPANKANADDLTDDSLLATEGFFVQNDPIPQTLQTNSNPEKSDDNNASNNDHKIKPGSSNLSVTAPSNVASKSTAIQNPLKPDGPMTNNKPPLVPKPPGIQQEPQASGHMQSRPDPPRLSPGRGRGQPPVPVQVHGRGRGQRGPGEFRGPNTQEEYHWQDPSYGQCDGEELEEPLEEMWMSGGHHFSTDEEYYEEHWEEPESAEYSEEGDPYWGEMRPPMRGMRPPFPPGRGRPPRGHPGFMHQGRGRPPHPTHGPMDHEPLGHRMEIDDTEMDSMHHGHDPQSHPMHSDVGRGRRHGPTPHERMDPMEDPLYNEGIELGWQQPHGRGPPMPPHEMIDSGGMRRRPMGRGMAGRGMWRPGATHEEYEERHKEGFVEDYGHGEHGYQWRPPQNYPSNDYGHESKYHESEWDGDRAPPERDYPPRMPPPEPYRDGHWPEERERGKPYPYGEHDRGRGEVRIREYGAEPPYRQEETSYPPATAPSEWDRPSRLPPPTERGYPADYEDRRGRYEEHREEPHLDLRPPSSPASAVTNLPESSVDPASQGTSGANVLALSQRQHEIILKAAQELKLISHAECSVVMNSAQTSVTKPVSWDTKPAATDYQTSLSKPSMIPKTVDYGHGHGMSTVERIAYGERIVLRPDPVLLDRGYEKGESHRDPYFDRRSDPYMDRRDYSRERESYREKLPSEYERDRYERERYPPRERDDRYAVSSVALTPFFPNWGNRERSDSRDREEHYGRPGYDRPPYERTGLDRSGPERYGHGSSPYERRSYPEDRGPPTAPPLPPPPQPPPRVERKPEIKNIDDILKPPGRSSRPERIVIIMRGLPGSGKSHVAKLIRDKEVDCGGAPPRVLVLDDYFMTEVEKVQKDPDTGRRVKNKILEYEYEPEMEDTYRNSMLKTFKKTLDDGFFPFIILDTINDRVKHFDQFWSAAKTKGFEVYLAEITADTQTCSKRNVHGRTLKDILKMSNNWESSPRHMVRLDVRSLLQDAAIEEVEMEDFNPDDEPKELKREEEEEGDLGYIPKSKWEMDTSEAKLDKLDGLGSGGKRKREDTEHMEDYLQLPDDYATRMSEPGKKRVRWADLEEQKEADRKRAIGFVVGQTDWERITDESGQLAQRALNRTKYF</sequence>
<feature type="compositionally biased region" description="Basic and acidic residues" evidence="13">
    <location>
        <begin position="953"/>
        <end position="1006"/>
    </location>
</feature>
<feature type="compositionally biased region" description="Pro residues" evidence="13">
    <location>
        <begin position="1008"/>
        <end position="1021"/>
    </location>
</feature>
<evidence type="ECO:0000256" key="11">
    <source>
        <dbReference type="ARBA" id="ARBA00068971"/>
    </source>
</evidence>
<keyword evidence="5" id="KW-0832">Ubl conjugation</keyword>
<dbReference type="PANTHER" id="PTHR13413">
    <property type="entry name" value="YLP MOTIF CONTAINING PROTEIN NUCLEAR PROTEIN ZAP"/>
    <property type="match status" value="1"/>
</dbReference>
<comment type="subcellular location">
    <subcellularLocation>
        <location evidence="1">Nucleus speckle</location>
    </subcellularLocation>
</comment>
<dbReference type="SUPFAM" id="SSF52540">
    <property type="entry name" value="P-loop containing nucleoside triphosphate hydrolases"/>
    <property type="match status" value="1"/>
</dbReference>
<keyword evidence="6" id="KW-0805">Transcription regulation</keyword>
<feature type="compositionally biased region" description="Basic and acidic residues" evidence="13">
    <location>
        <begin position="628"/>
        <end position="651"/>
    </location>
</feature>
<dbReference type="InterPro" id="IPR026314">
    <property type="entry name" value="YLP_motif_con_p1"/>
</dbReference>
<dbReference type="GO" id="GO:0032204">
    <property type="term" value="P:regulation of telomere maintenance"/>
    <property type="evidence" value="ECO:0007669"/>
    <property type="project" value="TreeGrafter"/>
</dbReference>
<dbReference type="GeneTree" id="ENSGT00440000039837"/>
<keyword evidence="8" id="KW-0539">Nucleus</keyword>
<feature type="compositionally biased region" description="Basic and acidic residues" evidence="13">
    <location>
        <begin position="732"/>
        <end position="750"/>
    </location>
</feature>
<evidence type="ECO:0000256" key="1">
    <source>
        <dbReference type="ARBA" id="ARBA00004324"/>
    </source>
</evidence>
<feature type="compositionally biased region" description="Polar residues" evidence="13">
    <location>
        <begin position="287"/>
        <end position="307"/>
    </location>
</feature>
<protein>
    <recommendedName>
        <fullName evidence="11">YLP motif-containing protein 1</fullName>
    </recommendedName>
    <alternativeName>
        <fullName evidence="12">Nuclear protein ZAP3</fullName>
    </alternativeName>
</protein>
<reference evidence="14" key="1">
    <citation type="submission" date="2025-08" db="UniProtKB">
        <authorList>
            <consortium name="Ensembl"/>
        </authorList>
    </citation>
    <scope>IDENTIFICATION</scope>
</reference>
<comment type="function">
    <text evidence="9">Plays a role in the reduction of telomerase activity during differentiation of embryonic stem cells by binding to the core promoter of TERT and controlling its down-regulation.</text>
</comment>
<dbReference type="Proteomes" id="UP000694565">
    <property type="component" value="Unplaced"/>
</dbReference>
<evidence type="ECO:0000256" key="6">
    <source>
        <dbReference type="ARBA" id="ARBA00023015"/>
    </source>
</evidence>
<keyword evidence="4" id="KW-1017">Isopeptide bond</keyword>